<reference evidence="2" key="1">
    <citation type="journal article" date="2021" name="Proc. Natl. Acad. Sci. U.S.A.">
        <title>A Catalog of Tens of Thousands of Viruses from Human Metagenomes Reveals Hidden Associations with Chronic Diseases.</title>
        <authorList>
            <person name="Tisza M.J."/>
            <person name="Buck C.B."/>
        </authorList>
    </citation>
    <scope>NUCLEOTIDE SEQUENCE</scope>
    <source>
        <strain evidence="2">CtDOT22</strain>
    </source>
</reference>
<dbReference type="InterPro" id="IPR013557">
    <property type="entry name" value="AntA/B_antirep"/>
</dbReference>
<dbReference type="PANTHER" id="PTHR36180">
    <property type="entry name" value="DNA-BINDING PROTEIN-RELATED-RELATED"/>
    <property type="match status" value="1"/>
</dbReference>
<evidence type="ECO:0000259" key="1">
    <source>
        <dbReference type="Pfam" id="PF08346"/>
    </source>
</evidence>
<accession>A0A8S5SVN4</accession>
<dbReference type="Pfam" id="PF08346">
    <property type="entry name" value="AntA"/>
    <property type="match status" value="1"/>
</dbReference>
<evidence type="ECO:0000313" key="2">
    <source>
        <dbReference type="EMBL" id="DAF55065.1"/>
    </source>
</evidence>
<sequence>MNSLINVWETEKGNQAVSARELYQFLEVGREFANWIKARIEKYGFIENKDFYKLYFDQQGNMIPIVNYGNIDSQRVIGGRVEYVITLNMAKELAMVENNDKGKEARRYFIQCEEQFRAMKEQTLKLSPEELKWKKWEYLSKTLEKINDEKQIKAITSAFLKEVTGDEIVPYEKTERKTYTATELSGIIKSRYGIEIPRNVIGRLANKYDLKRSEYGVFTNYKTKYGIDVSNFHYYEEVIEKLKDIITKYEKKLNINF</sequence>
<protein>
    <submittedName>
        <fullName evidence="2">AntA/AntB antirepressor</fullName>
    </submittedName>
</protein>
<name>A0A8S5SVN4_9CAUD</name>
<organism evidence="2">
    <name type="scientific">Siphoviridae sp. ctDOT22</name>
    <dbReference type="NCBI Taxonomy" id="2827812"/>
    <lineage>
        <taxon>Viruses</taxon>
        <taxon>Duplodnaviria</taxon>
        <taxon>Heunggongvirae</taxon>
        <taxon>Uroviricota</taxon>
        <taxon>Caudoviricetes</taxon>
    </lineage>
</organism>
<feature type="domain" description="AntA/AntB antirepressor" evidence="1">
    <location>
        <begin position="17"/>
        <end position="99"/>
    </location>
</feature>
<proteinExistence type="predicted"/>
<dbReference type="EMBL" id="BK032686">
    <property type="protein sequence ID" value="DAF55065.1"/>
    <property type="molecule type" value="Genomic_DNA"/>
</dbReference>
<dbReference type="PANTHER" id="PTHR36180:SF1">
    <property type="entry name" value="ANTA_ANTB ANTIREPRESSOR DOMAIN-CONTAINING PROTEIN"/>
    <property type="match status" value="1"/>
</dbReference>